<accession>A0A240DXT4</accession>
<name>A0A240DXT4_9BURK</name>
<evidence type="ECO:0000256" key="5">
    <source>
        <dbReference type="PROSITE-ProRule" id="PRU00277"/>
    </source>
</evidence>
<evidence type="ECO:0000256" key="1">
    <source>
        <dbReference type="ARBA" id="ARBA00000971"/>
    </source>
</evidence>
<comment type="catalytic activity">
    <reaction evidence="1 5 6">
        <text>[protein]-peptidylproline (omega=180) = [protein]-peptidylproline (omega=0)</text>
        <dbReference type="Rhea" id="RHEA:16237"/>
        <dbReference type="Rhea" id="RHEA-COMP:10747"/>
        <dbReference type="Rhea" id="RHEA-COMP:10748"/>
        <dbReference type="ChEBI" id="CHEBI:83833"/>
        <dbReference type="ChEBI" id="CHEBI:83834"/>
        <dbReference type="EC" id="5.2.1.8"/>
    </reaction>
</comment>
<keyword evidence="9" id="KW-1185">Reference proteome</keyword>
<evidence type="ECO:0000256" key="2">
    <source>
        <dbReference type="ARBA" id="ARBA00006577"/>
    </source>
</evidence>
<evidence type="ECO:0000259" key="7">
    <source>
        <dbReference type="PROSITE" id="PS50059"/>
    </source>
</evidence>
<proteinExistence type="inferred from homology"/>
<organism evidence="8 9">
    <name type="scientific">Polynucleobacter meluiroseus</name>
    <dbReference type="NCBI Taxonomy" id="1938814"/>
    <lineage>
        <taxon>Bacteria</taxon>
        <taxon>Pseudomonadati</taxon>
        <taxon>Pseudomonadota</taxon>
        <taxon>Betaproteobacteria</taxon>
        <taxon>Burkholderiales</taxon>
        <taxon>Burkholderiaceae</taxon>
        <taxon>Polynucleobacter</taxon>
    </lineage>
</organism>
<dbReference type="InterPro" id="IPR048261">
    <property type="entry name" value="SlpA/SlyD-like_ins_sf"/>
</dbReference>
<dbReference type="Gene3D" id="2.40.10.330">
    <property type="match status" value="1"/>
</dbReference>
<sequence length="148" mass="16235">MTTLTVLPNSFLTLNYRLTLPSGEDYINTFIDRPATVLIGSGQFAPCFEKVLIGLAVGEKKSALLSPKESFGERKEDLVQWVSLKALKEGRDEDTEFHPGDVIEFNAPSGAQYAGVLQSIDDEGAWFDFNHPLAGRAVTFEAEIVAIL</sequence>
<dbReference type="RefSeq" id="WP_108720880.1">
    <property type="nucleotide sequence ID" value="NZ_OANS01000001.1"/>
</dbReference>
<evidence type="ECO:0000256" key="6">
    <source>
        <dbReference type="RuleBase" id="RU003915"/>
    </source>
</evidence>
<comment type="similarity">
    <text evidence="2 6">Belongs to the FKBP-type PPIase family.</text>
</comment>
<dbReference type="Pfam" id="PF00254">
    <property type="entry name" value="FKBP_C"/>
    <property type="match status" value="1"/>
</dbReference>
<dbReference type="InterPro" id="IPR001179">
    <property type="entry name" value="PPIase_FKBP_dom"/>
</dbReference>
<dbReference type="EMBL" id="OANS01000001">
    <property type="protein sequence ID" value="SNX28005.1"/>
    <property type="molecule type" value="Genomic_DNA"/>
</dbReference>
<dbReference type="Gene3D" id="3.10.50.40">
    <property type="match status" value="1"/>
</dbReference>
<gene>
    <name evidence="8" type="ORF">SAMN06295945_0324</name>
</gene>
<dbReference type="PANTHER" id="PTHR47861:SF4">
    <property type="entry name" value="FKBP-TYPE 16 KDA PEPTIDYL-PROLYL CIS-TRANS ISOMERASE"/>
    <property type="match status" value="1"/>
</dbReference>
<evidence type="ECO:0000256" key="3">
    <source>
        <dbReference type="ARBA" id="ARBA00023110"/>
    </source>
</evidence>
<evidence type="ECO:0000313" key="8">
    <source>
        <dbReference type="EMBL" id="SNX28005.1"/>
    </source>
</evidence>
<keyword evidence="3 5" id="KW-0697">Rotamase</keyword>
<dbReference type="OrthoDB" id="9808891at2"/>
<feature type="domain" description="PPIase FKBP-type" evidence="7">
    <location>
        <begin position="9"/>
        <end position="74"/>
    </location>
</feature>
<dbReference type="InterPro" id="IPR046357">
    <property type="entry name" value="PPIase_dom_sf"/>
</dbReference>
<protein>
    <recommendedName>
        <fullName evidence="6">Peptidyl-prolyl cis-trans isomerase</fullName>
        <ecNumber evidence="6">5.2.1.8</ecNumber>
    </recommendedName>
</protein>
<dbReference type="PROSITE" id="PS50059">
    <property type="entry name" value="FKBP_PPIASE"/>
    <property type="match status" value="1"/>
</dbReference>
<dbReference type="AlphaFoldDB" id="A0A240DXT4"/>
<evidence type="ECO:0000256" key="4">
    <source>
        <dbReference type="ARBA" id="ARBA00023235"/>
    </source>
</evidence>
<reference evidence="9" key="1">
    <citation type="submission" date="2017-08" db="EMBL/GenBank/DDBJ databases">
        <authorList>
            <person name="Varghese N."/>
            <person name="Submissions S."/>
        </authorList>
    </citation>
    <scope>NUCLEOTIDE SEQUENCE [LARGE SCALE GENOMIC DNA]</scope>
    <source>
        <strain evidence="9">AP-Melu-1000-B4</strain>
    </source>
</reference>
<evidence type="ECO:0000313" key="9">
    <source>
        <dbReference type="Proteomes" id="UP000218069"/>
    </source>
</evidence>
<dbReference type="Proteomes" id="UP000218069">
    <property type="component" value="Unassembled WGS sequence"/>
</dbReference>
<dbReference type="SUPFAM" id="SSF54534">
    <property type="entry name" value="FKBP-like"/>
    <property type="match status" value="1"/>
</dbReference>
<dbReference type="EC" id="5.2.1.8" evidence="6"/>
<dbReference type="GO" id="GO:0003755">
    <property type="term" value="F:peptidyl-prolyl cis-trans isomerase activity"/>
    <property type="evidence" value="ECO:0007669"/>
    <property type="project" value="UniProtKB-UniRule"/>
</dbReference>
<dbReference type="PANTHER" id="PTHR47861">
    <property type="entry name" value="FKBP-TYPE PEPTIDYL-PROLYL CIS-TRANS ISOMERASE SLYD"/>
    <property type="match status" value="1"/>
</dbReference>
<keyword evidence="4 5" id="KW-0413">Isomerase</keyword>